<gene>
    <name evidence="2" type="ORF">ACFSTE_21390</name>
</gene>
<dbReference type="InterPro" id="IPR032710">
    <property type="entry name" value="NTF2-like_dom_sf"/>
</dbReference>
<name>A0ABW5NCS7_9FLAO</name>
<dbReference type="PANTHER" id="PTHR33747:SF1">
    <property type="entry name" value="ADENYLATE CYCLASE-ASSOCIATED CAP C-TERMINAL DOMAIN-CONTAINING PROTEIN"/>
    <property type="match status" value="1"/>
</dbReference>
<evidence type="ECO:0000313" key="2">
    <source>
        <dbReference type="EMBL" id="MFD2593405.1"/>
    </source>
</evidence>
<dbReference type="RefSeq" id="WP_176030766.1">
    <property type="nucleotide sequence ID" value="NZ_JBHSJV010000001.1"/>
</dbReference>
<proteinExistence type="predicted"/>
<evidence type="ECO:0000313" key="3">
    <source>
        <dbReference type="Proteomes" id="UP001597459"/>
    </source>
</evidence>
<sequence length="130" mass="15222">MSTQQCPCGTGKSYFNCCKIVHEHHEKAITAEMLMRSRYVGFVYADGDYLLKSHHAKTRPVHEKKEIVKWAKSVNWIKLDVLKTSKGNLEDTDGYVEFKAFFFENNAVQVIHEKSYFIKEKGRWYYYGAV</sequence>
<dbReference type="PANTHER" id="PTHR33747">
    <property type="entry name" value="UPF0225 PROTEIN SCO1677"/>
    <property type="match status" value="1"/>
</dbReference>
<reference evidence="3" key="1">
    <citation type="journal article" date="2019" name="Int. J. Syst. Evol. Microbiol.">
        <title>The Global Catalogue of Microorganisms (GCM) 10K type strain sequencing project: providing services to taxonomists for standard genome sequencing and annotation.</title>
        <authorList>
            <consortium name="The Broad Institute Genomics Platform"/>
            <consortium name="The Broad Institute Genome Sequencing Center for Infectious Disease"/>
            <person name="Wu L."/>
            <person name="Ma J."/>
        </authorList>
    </citation>
    <scope>NUCLEOTIDE SEQUENCE [LARGE SCALE GENOMIC DNA]</scope>
    <source>
        <strain evidence="3">KCTC 42423</strain>
    </source>
</reference>
<keyword evidence="3" id="KW-1185">Reference proteome</keyword>
<comment type="caution">
    <text evidence="2">The sequence shown here is derived from an EMBL/GenBank/DDBJ whole genome shotgun (WGS) entry which is preliminary data.</text>
</comment>
<protein>
    <submittedName>
        <fullName evidence="2">YchJ family protein</fullName>
    </submittedName>
</protein>
<dbReference type="EMBL" id="JBHULX010000048">
    <property type="protein sequence ID" value="MFD2593405.1"/>
    <property type="molecule type" value="Genomic_DNA"/>
</dbReference>
<dbReference type="Proteomes" id="UP001597459">
    <property type="component" value="Unassembled WGS sequence"/>
</dbReference>
<dbReference type="SUPFAM" id="SSF54427">
    <property type="entry name" value="NTF2-like"/>
    <property type="match status" value="1"/>
</dbReference>
<evidence type="ECO:0000259" key="1">
    <source>
        <dbReference type="Pfam" id="PF17775"/>
    </source>
</evidence>
<dbReference type="Gene3D" id="3.10.450.50">
    <property type="match status" value="1"/>
</dbReference>
<dbReference type="InterPro" id="IPR048469">
    <property type="entry name" value="YchJ-like_M"/>
</dbReference>
<accession>A0ABW5NCS7</accession>
<feature type="domain" description="YchJ-like middle NTF2-like" evidence="1">
    <location>
        <begin position="30"/>
        <end position="127"/>
    </location>
</feature>
<organism evidence="2 3">
    <name type="scientific">Aquimarina hainanensis</name>
    <dbReference type="NCBI Taxonomy" id="1578017"/>
    <lineage>
        <taxon>Bacteria</taxon>
        <taxon>Pseudomonadati</taxon>
        <taxon>Bacteroidota</taxon>
        <taxon>Flavobacteriia</taxon>
        <taxon>Flavobacteriales</taxon>
        <taxon>Flavobacteriaceae</taxon>
        <taxon>Aquimarina</taxon>
    </lineage>
</organism>
<dbReference type="Pfam" id="PF17775">
    <property type="entry name" value="YchJ_M-like"/>
    <property type="match status" value="1"/>
</dbReference>